<dbReference type="EMBL" id="JAPDIQ010000006">
    <property type="protein sequence ID" value="MDH4764195.1"/>
    <property type="molecule type" value="Genomic_DNA"/>
</dbReference>
<evidence type="ECO:0000313" key="1">
    <source>
        <dbReference type="EMBL" id="MDH4764195.1"/>
    </source>
</evidence>
<name>A0ABT6IKS8_9PSED</name>
<dbReference type="Gene3D" id="3.50.14.10">
    <property type="entry name" value="Replication terminator Tus, domain 1 superfamily/Replication terminator Tus"/>
    <property type="match status" value="1"/>
</dbReference>
<proteinExistence type="predicted"/>
<dbReference type="Proteomes" id="UP001157461">
    <property type="component" value="Unassembled WGS sequence"/>
</dbReference>
<keyword evidence="2" id="KW-1185">Reference proteome</keyword>
<organism evidence="1 2">
    <name type="scientific">Pseudomonas flavocrustae</name>
    <dbReference type="NCBI Taxonomy" id="2991719"/>
    <lineage>
        <taxon>Bacteria</taxon>
        <taxon>Pseudomonadati</taxon>
        <taxon>Pseudomonadota</taxon>
        <taxon>Gammaproteobacteria</taxon>
        <taxon>Pseudomonadales</taxon>
        <taxon>Pseudomonadaceae</taxon>
        <taxon>Pseudomonas</taxon>
    </lineage>
</organism>
<reference evidence="1 2" key="1">
    <citation type="submission" date="2022-10" db="EMBL/GenBank/DDBJ databases">
        <title>A novel Pseudomonas species, isolated from Passiflora incarnata leaves.</title>
        <authorList>
            <person name="Cueva-Yesquen L.G."/>
            <person name="Fantinatti-Garboggini F."/>
        </authorList>
    </citation>
    <scope>NUCLEOTIDE SEQUENCE [LARGE SCALE GENOMIC DNA]</scope>
    <source>
        <strain evidence="1 2">CBMAI 2609</strain>
    </source>
</reference>
<dbReference type="Pfam" id="PF05472">
    <property type="entry name" value="Ter"/>
    <property type="match status" value="1"/>
</dbReference>
<dbReference type="RefSeq" id="WP_280309320.1">
    <property type="nucleotide sequence ID" value="NZ_JAPDIQ010000006.1"/>
</dbReference>
<dbReference type="InterPro" id="IPR008865">
    <property type="entry name" value="DNA_replication_term_site-bd"/>
</dbReference>
<comment type="caution">
    <text evidence="1">The sequence shown here is derived from an EMBL/GenBank/DDBJ whole genome shotgun (WGS) entry which is preliminary data.</text>
</comment>
<protein>
    <submittedName>
        <fullName evidence="1">Replication terminus site-binding protein</fullName>
    </submittedName>
</protein>
<dbReference type="InterPro" id="IPR036381">
    <property type="entry name" value="Tus_dom1"/>
</dbReference>
<sequence>MYEGIQRAHQVLVEQLASFNSTWPGLVVDGRVWQVPLLNEQKTPDVLEVQEVDGQAAIALATAAIASHQRDVGQAAGTVMRLPGYFRLQASVLPQVLAINASKQVVTDEIEALRVALGYTPEMRPRLLRRALGAGITTKQLQRTIHAFDGAPRRISFTWAGHTTSNQRVPVATVREQLQAEAESRAQHQGIPIEQTPEYQDLRTIASLADDQVLIKHKVVAPHPRCTLWFGERGEKWDAIIKANLPVFVLAGEAEPRVSALRDFDRAARGRQRGDVKARAEVWAERNLYLPTGGQRVEVAEDDRVPLKTPSTYRLSGVAYEALGVPGVHIED</sequence>
<accession>A0ABT6IKS8</accession>
<gene>
    <name evidence="1" type="ORF">OMP44_15000</name>
</gene>
<evidence type="ECO:0000313" key="2">
    <source>
        <dbReference type="Proteomes" id="UP001157461"/>
    </source>
</evidence>